<protein>
    <submittedName>
        <fullName evidence="2">Uncharacterized protein</fullName>
    </submittedName>
</protein>
<evidence type="ECO:0000313" key="2">
    <source>
        <dbReference type="EMBL" id="RPB26498.1"/>
    </source>
</evidence>
<keyword evidence="3" id="KW-1185">Reference proteome</keyword>
<dbReference type="AlphaFoldDB" id="A0A3N4LXR7"/>
<dbReference type="Proteomes" id="UP000267821">
    <property type="component" value="Unassembled WGS sequence"/>
</dbReference>
<feature type="compositionally biased region" description="Polar residues" evidence="1">
    <location>
        <begin position="102"/>
        <end position="115"/>
    </location>
</feature>
<feature type="compositionally biased region" description="Polar residues" evidence="1">
    <location>
        <begin position="23"/>
        <end position="41"/>
    </location>
</feature>
<accession>A0A3N4LXR7</accession>
<dbReference type="InParanoid" id="A0A3N4LXR7"/>
<feature type="region of interest" description="Disordered" evidence="1">
    <location>
        <begin position="23"/>
        <end position="52"/>
    </location>
</feature>
<dbReference type="EMBL" id="ML121534">
    <property type="protein sequence ID" value="RPB26498.1"/>
    <property type="molecule type" value="Genomic_DNA"/>
</dbReference>
<proteinExistence type="predicted"/>
<reference evidence="2 3" key="1">
    <citation type="journal article" date="2018" name="Nat. Ecol. Evol.">
        <title>Pezizomycetes genomes reveal the molecular basis of ectomycorrhizal truffle lifestyle.</title>
        <authorList>
            <person name="Murat C."/>
            <person name="Payen T."/>
            <person name="Noel B."/>
            <person name="Kuo A."/>
            <person name="Morin E."/>
            <person name="Chen J."/>
            <person name="Kohler A."/>
            <person name="Krizsan K."/>
            <person name="Balestrini R."/>
            <person name="Da Silva C."/>
            <person name="Montanini B."/>
            <person name="Hainaut M."/>
            <person name="Levati E."/>
            <person name="Barry K.W."/>
            <person name="Belfiori B."/>
            <person name="Cichocki N."/>
            <person name="Clum A."/>
            <person name="Dockter R.B."/>
            <person name="Fauchery L."/>
            <person name="Guy J."/>
            <person name="Iotti M."/>
            <person name="Le Tacon F."/>
            <person name="Lindquist E.A."/>
            <person name="Lipzen A."/>
            <person name="Malagnac F."/>
            <person name="Mello A."/>
            <person name="Molinier V."/>
            <person name="Miyauchi S."/>
            <person name="Poulain J."/>
            <person name="Riccioni C."/>
            <person name="Rubini A."/>
            <person name="Sitrit Y."/>
            <person name="Splivallo R."/>
            <person name="Traeger S."/>
            <person name="Wang M."/>
            <person name="Zifcakova L."/>
            <person name="Wipf D."/>
            <person name="Zambonelli A."/>
            <person name="Paolocci F."/>
            <person name="Nowrousian M."/>
            <person name="Ottonello S."/>
            <person name="Baldrian P."/>
            <person name="Spatafora J.W."/>
            <person name="Henrissat B."/>
            <person name="Nagy L.G."/>
            <person name="Aury J.M."/>
            <person name="Wincker P."/>
            <person name="Grigoriev I.V."/>
            <person name="Bonfante P."/>
            <person name="Martin F.M."/>
        </authorList>
    </citation>
    <scope>NUCLEOTIDE SEQUENCE [LARGE SCALE GENOMIC DNA]</scope>
    <source>
        <strain evidence="2 3">ATCC MYA-4762</strain>
    </source>
</reference>
<evidence type="ECO:0000256" key="1">
    <source>
        <dbReference type="SAM" id="MobiDB-lite"/>
    </source>
</evidence>
<gene>
    <name evidence="2" type="ORF">L211DRAFT_680790</name>
</gene>
<evidence type="ECO:0000313" key="3">
    <source>
        <dbReference type="Proteomes" id="UP000267821"/>
    </source>
</evidence>
<sequence length="115" mass="12711">MSIVIVAKCISVEKSTHYNMVMLTSRQDQPKTQYSPSQSDLPKTHPTPPQRPLLARYLAGEPMATRRPFSGIYIHVKTASRAAASNMAKCLKTLDIPPLQPSPVQHSQSLWGGLQ</sequence>
<name>A0A3N4LXR7_9PEZI</name>
<organism evidence="2 3">
    <name type="scientific">Terfezia boudieri ATCC MYA-4762</name>
    <dbReference type="NCBI Taxonomy" id="1051890"/>
    <lineage>
        <taxon>Eukaryota</taxon>
        <taxon>Fungi</taxon>
        <taxon>Dikarya</taxon>
        <taxon>Ascomycota</taxon>
        <taxon>Pezizomycotina</taxon>
        <taxon>Pezizomycetes</taxon>
        <taxon>Pezizales</taxon>
        <taxon>Pezizaceae</taxon>
        <taxon>Terfezia</taxon>
    </lineage>
</organism>
<feature type="region of interest" description="Disordered" evidence="1">
    <location>
        <begin position="95"/>
        <end position="115"/>
    </location>
</feature>